<evidence type="ECO:0000313" key="5">
    <source>
        <dbReference type="Proteomes" id="UP000249516"/>
    </source>
</evidence>
<gene>
    <name evidence="4" type="ORF">C1C97_006250</name>
</gene>
<keyword evidence="1 2" id="KW-0238">DNA-binding</keyword>
<organism evidence="4 5">
    <name type="scientific">Kocuria tytonis</name>
    <dbReference type="NCBI Taxonomy" id="2054280"/>
    <lineage>
        <taxon>Bacteria</taxon>
        <taxon>Bacillati</taxon>
        <taxon>Actinomycetota</taxon>
        <taxon>Actinomycetes</taxon>
        <taxon>Micrococcales</taxon>
        <taxon>Micrococcaceae</taxon>
        <taxon>Kocuria</taxon>
    </lineage>
</organism>
<sequence length="181" mass="19430">MDRRIERTRAAVEAATVELVASRGSQVGMTEIAAAAGVSRKAVYENFGSREQVLRCATQSLLARVPFPAQAVAADGRDPWEAALMPVARHMEQFSDYYRAVLTGPGCFLVRDAVVDHAATGLRNARARNGDLPVGATQKDDRFIVHGLVGIMADKLAQDHHADLQRVVRVLSGRLAAAAVG</sequence>
<dbReference type="InterPro" id="IPR001647">
    <property type="entry name" value="HTH_TetR"/>
</dbReference>
<protein>
    <submittedName>
        <fullName evidence="4">TetR/AcrR family transcriptional regulator</fullName>
    </submittedName>
</protein>
<dbReference type="AlphaFoldDB" id="A0A495A5Q1"/>
<dbReference type="Pfam" id="PF00440">
    <property type="entry name" value="TetR_N"/>
    <property type="match status" value="1"/>
</dbReference>
<dbReference type="GO" id="GO:0003677">
    <property type="term" value="F:DNA binding"/>
    <property type="evidence" value="ECO:0007669"/>
    <property type="project" value="UniProtKB-UniRule"/>
</dbReference>
<dbReference type="Proteomes" id="UP000249516">
    <property type="component" value="Unassembled WGS sequence"/>
</dbReference>
<feature type="domain" description="HTH tetR-type" evidence="3">
    <location>
        <begin position="6"/>
        <end position="65"/>
    </location>
</feature>
<dbReference type="InterPro" id="IPR009057">
    <property type="entry name" value="Homeodomain-like_sf"/>
</dbReference>
<accession>A0A495A5Q1</accession>
<dbReference type="SUPFAM" id="SSF46689">
    <property type="entry name" value="Homeodomain-like"/>
    <property type="match status" value="1"/>
</dbReference>
<dbReference type="PROSITE" id="PS50977">
    <property type="entry name" value="HTH_TETR_2"/>
    <property type="match status" value="1"/>
</dbReference>
<evidence type="ECO:0000259" key="3">
    <source>
        <dbReference type="PROSITE" id="PS50977"/>
    </source>
</evidence>
<reference evidence="4 5" key="1">
    <citation type="submission" date="2018-10" db="EMBL/GenBank/DDBJ databases">
        <title>Kocuria tytouropygialis sp. nov., isolated from the uropygial gland of an American barn owl (Tyto furcata).</title>
        <authorList>
            <person name="Braun M.S."/>
            <person name="Wang E."/>
            <person name="Zimmermann S."/>
            <person name="Wagner H."/>
            <person name="Wink M."/>
        </authorList>
    </citation>
    <scope>NUCLEOTIDE SEQUENCE [LARGE SCALE GENOMIC DNA]</scope>
    <source>
        <strain evidence="4 5">442</strain>
    </source>
</reference>
<evidence type="ECO:0000313" key="4">
    <source>
        <dbReference type="EMBL" id="RKQ34885.1"/>
    </source>
</evidence>
<dbReference type="Gene3D" id="1.10.357.10">
    <property type="entry name" value="Tetracycline Repressor, domain 2"/>
    <property type="match status" value="1"/>
</dbReference>
<evidence type="ECO:0000256" key="2">
    <source>
        <dbReference type="PROSITE-ProRule" id="PRU00335"/>
    </source>
</evidence>
<feature type="DNA-binding region" description="H-T-H motif" evidence="2">
    <location>
        <begin position="28"/>
        <end position="47"/>
    </location>
</feature>
<dbReference type="EMBL" id="PNJG02000002">
    <property type="protein sequence ID" value="RKQ34885.1"/>
    <property type="molecule type" value="Genomic_DNA"/>
</dbReference>
<evidence type="ECO:0000256" key="1">
    <source>
        <dbReference type="ARBA" id="ARBA00023125"/>
    </source>
</evidence>
<comment type="caution">
    <text evidence="4">The sequence shown here is derived from an EMBL/GenBank/DDBJ whole genome shotgun (WGS) entry which is preliminary data.</text>
</comment>
<name>A0A495A5Q1_9MICC</name>
<dbReference type="OrthoDB" id="3193022at2"/>
<dbReference type="PRINTS" id="PR00455">
    <property type="entry name" value="HTHTETR"/>
</dbReference>
<keyword evidence="5" id="KW-1185">Reference proteome</keyword>
<proteinExistence type="predicted"/>